<dbReference type="GO" id="GO:0004519">
    <property type="term" value="F:endonuclease activity"/>
    <property type="evidence" value="ECO:0007669"/>
    <property type="project" value="UniProtKB-KW"/>
</dbReference>
<keyword evidence="2" id="KW-0378">Hydrolase</keyword>
<dbReference type="InterPro" id="IPR011335">
    <property type="entry name" value="Restrct_endonuc-II-like"/>
</dbReference>
<dbReference type="EMBL" id="JBHSBL010000006">
    <property type="protein sequence ID" value="MFC4064876.1"/>
    <property type="molecule type" value="Genomic_DNA"/>
</dbReference>
<keyword evidence="2" id="KW-0255">Endonuclease</keyword>
<evidence type="ECO:0000313" key="3">
    <source>
        <dbReference type="Proteomes" id="UP001595867"/>
    </source>
</evidence>
<dbReference type="InterPro" id="IPR012296">
    <property type="entry name" value="Nuclease_put_TT1808"/>
</dbReference>
<protein>
    <submittedName>
        <fullName evidence="2">Uma2 family endonuclease</fullName>
    </submittedName>
</protein>
<name>A0ABV8IMM0_9ACTN</name>
<proteinExistence type="predicted"/>
<organism evidence="2 3">
    <name type="scientific">Actinoplanes subglobosus</name>
    <dbReference type="NCBI Taxonomy" id="1547892"/>
    <lineage>
        <taxon>Bacteria</taxon>
        <taxon>Bacillati</taxon>
        <taxon>Actinomycetota</taxon>
        <taxon>Actinomycetes</taxon>
        <taxon>Micromonosporales</taxon>
        <taxon>Micromonosporaceae</taxon>
        <taxon>Actinoplanes</taxon>
    </lineage>
</organism>
<sequence>MTVLTEPGFRLPPLEDIDVEDLAALPNEYRYELHVGNLVVMTPSSFWHKDMAGRLYFMLRVAGLRVFQDPGVRGARPRDCRLPDVGVVTGLPPGTVGYSNLAPSYFSLVVEVVSKNSPNGEFVAKRLWYAEHGIPEYWIVEETPDHRDDDGVVTILRLDETGDEPDYVEVRSLLLSELEAEYRR</sequence>
<comment type="caution">
    <text evidence="2">The sequence shown here is derived from an EMBL/GenBank/DDBJ whole genome shotgun (WGS) entry which is preliminary data.</text>
</comment>
<evidence type="ECO:0000313" key="2">
    <source>
        <dbReference type="EMBL" id="MFC4064876.1"/>
    </source>
</evidence>
<dbReference type="PANTHER" id="PTHR34107">
    <property type="entry name" value="SLL0198 PROTEIN-RELATED"/>
    <property type="match status" value="1"/>
</dbReference>
<keyword evidence="3" id="KW-1185">Reference proteome</keyword>
<dbReference type="Gene3D" id="3.90.1570.10">
    <property type="entry name" value="tt1808, chain A"/>
    <property type="match status" value="1"/>
</dbReference>
<dbReference type="SUPFAM" id="SSF52980">
    <property type="entry name" value="Restriction endonuclease-like"/>
    <property type="match status" value="1"/>
</dbReference>
<dbReference type="RefSeq" id="WP_378065908.1">
    <property type="nucleotide sequence ID" value="NZ_JBHSBL010000006.1"/>
</dbReference>
<keyword evidence="2" id="KW-0540">Nuclease</keyword>
<gene>
    <name evidence="2" type="ORF">ACFO0C_08030</name>
</gene>
<dbReference type="Proteomes" id="UP001595867">
    <property type="component" value="Unassembled WGS sequence"/>
</dbReference>
<accession>A0ABV8IMM0</accession>
<dbReference type="Pfam" id="PF05685">
    <property type="entry name" value="Uma2"/>
    <property type="match status" value="1"/>
</dbReference>
<dbReference type="PANTHER" id="PTHR34107:SF4">
    <property type="entry name" value="SLL1222 PROTEIN"/>
    <property type="match status" value="1"/>
</dbReference>
<evidence type="ECO:0000259" key="1">
    <source>
        <dbReference type="Pfam" id="PF05685"/>
    </source>
</evidence>
<dbReference type="InterPro" id="IPR008538">
    <property type="entry name" value="Uma2"/>
</dbReference>
<feature type="domain" description="Putative restriction endonuclease" evidence="1">
    <location>
        <begin position="20"/>
        <end position="168"/>
    </location>
</feature>
<dbReference type="CDD" id="cd06260">
    <property type="entry name" value="DUF820-like"/>
    <property type="match status" value="1"/>
</dbReference>
<reference evidence="3" key="1">
    <citation type="journal article" date="2019" name="Int. J. Syst. Evol. Microbiol.">
        <title>The Global Catalogue of Microorganisms (GCM) 10K type strain sequencing project: providing services to taxonomists for standard genome sequencing and annotation.</title>
        <authorList>
            <consortium name="The Broad Institute Genomics Platform"/>
            <consortium name="The Broad Institute Genome Sequencing Center for Infectious Disease"/>
            <person name="Wu L."/>
            <person name="Ma J."/>
        </authorList>
    </citation>
    <scope>NUCLEOTIDE SEQUENCE [LARGE SCALE GENOMIC DNA]</scope>
    <source>
        <strain evidence="3">TBRC 5832</strain>
    </source>
</reference>